<proteinExistence type="predicted"/>
<dbReference type="AlphaFoldDB" id="A0A0B0MSG1"/>
<organism evidence="2 3">
    <name type="scientific">Gossypium arboreum</name>
    <name type="common">Tree cotton</name>
    <name type="synonym">Gossypium nanking</name>
    <dbReference type="NCBI Taxonomy" id="29729"/>
    <lineage>
        <taxon>Eukaryota</taxon>
        <taxon>Viridiplantae</taxon>
        <taxon>Streptophyta</taxon>
        <taxon>Embryophyta</taxon>
        <taxon>Tracheophyta</taxon>
        <taxon>Spermatophyta</taxon>
        <taxon>Magnoliopsida</taxon>
        <taxon>eudicotyledons</taxon>
        <taxon>Gunneridae</taxon>
        <taxon>Pentapetalae</taxon>
        <taxon>rosids</taxon>
        <taxon>malvids</taxon>
        <taxon>Malvales</taxon>
        <taxon>Malvaceae</taxon>
        <taxon>Malvoideae</taxon>
        <taxon>Gossypium</taxon>
    </lineage>
</organism>
<gene>
    <name evidence="2" type="ORF">F383_26313</name>
</gene>
<feature type="signal peptide" evidence="1">
    <location>
        <begin position="1"/>
        <end position="20"/>
    </location>
</feature>
<evidence type="ECO:0000256" key="1">
    <source>
        <dbReference type="SAM" id="SignalP"/>
    </source>
</evidence>
<comment type="caution">
    <text evidence="2">The sequence shown here is derived from an EMBL/GenBank/DDBJ whole genome shotgun (WGS) entry which is preliminary data.</text>
</comment>
<evidence type="ECO:0000313" key="2">
    <source>
        <dbReference type="EMBL" id="KHG02434.1"/>
    </source>
</evidence>
<dbReference type="EMBL" id="JRRC01266031">
    <property type="protein sequence ID" value="KHG02434.1"/>
    <property type="molecule type" value="Genomic_DNA"/>
</dbReference>
<sequence>MAVTRACVLAVCDTWSCCTAVCPLVLKLKLGQYAPQGPSTRACDLAVLHKSVYPTSLAWLNTQPGTRACMATSKGTWARPMGVWLAV</sequence>
<evidence type="ECO:0000313" key="3">
    <source>
        <dbReference type="Proteomes" id="UP000032142"/>
    </source>
</evidence>
<dbReference type="Proteomes" id="UP000032142">
    <property type="component" value="Unassembled WGS sequence"/>
</dbReference>
<name>A0A0B0MSG1_GOSAR</name>
<protein>
    <submittedName>
        <fullName evidence="2">Polyprotein</fullName>
    </submittedName>
</protein>
<keyword evidence="3" id="KW-1185">Reference proteome</keyword>
<feature type="chain" id="PRO_5002075998" evidence="1">
    <location>
        <begin position="21"/>
        <end position="87"/>
    </location>
</feature>
<reference evidence="3" key="1">
    <citation type="submission" date="2014-09" db="EMBL/GenBank/DDBJ databases">
        <authorList>
            <person name="Mudge J."/>
            <person name="Ramaraj T."/>
            <person name="Lindquist I.E."/>
            <person name="Bharti A.K."/>
            <person name="Sundararajan A."/>
            <person name="Cameron C.T."/>
            <person name="Woodward J.E."/>
            <person name="May G.D."/>
            <person name="Brubaker C."/>
            <person name="Broadhvest J."/>
            <person name="Wilkins T.A."/>
        </authorList>
    </citation>
    <scope>NUCLEOTIDE SEQUENCE</scope>
    <source>
        <strain evidence="3">cv. AKA8401</strain>
    </source>
</reference>
<accession>A0A0B0MSG1</accession>
<keyword evidence="1" id="KW-0732">Signal</keyword>